<protein>
    <recommendedName>
        <fullName evidence="2">histidine kinase</fullName>
        <ecNumber evidence="2">2.7.13.3</ecNumber>
    </recommendedName>
</protein>
<dbReference type="PANTHER" id="PTHR43711">
    <property type="entry name" value="TWO-COMPONENT HISTIDINE KINASE"/>
    <property type="match status" value="1"/>
</dbReference>
<keyword evidence="3" id="KW-0597">Phosphoprotein</keyword>
<evidence type="ECO:0000256" key="5">
    <source>
        <dbReference type="ARBA" id="ARBA00022777"/>
    </source>
</evidence>
<dbReference type="InParanoid" id="K9TM88"/>
<accession>K9TM88</accession>
<keyword evidence="5 9" id="KW-0418">Kinase</keyword>
<evidence type="ECO:0000256" key="3">
    <source>
        <dbReference type="ARBA" id="ARBA00022553"/>
    </source>
</evidence>
<comment type="catalytic activity">
    <reaction evidence="1">
        <text>ATP + protein L-histidine = ADP + protein N-phospho-L-histidine.</text>
        <dbReference type="EC" id="2.7.13.3"/>
    </reaction>
</comment>
<dbReference type="SMART" id="SM00388">
    <property type="entry name" value="HisKA"/>
    <property type="match status" value="1"/>
</dbReference>
<dbReference type="PRINTS" id="PR00344">
    <property type="entry name" value="BCTRLSENSOR"/>
</dbReference>
<evidence type="ECO:0000256" key="1">
    <source>
        <dbReference type="ARBA" id="ARBA00000085"/>
    </source>
</evidence>
<dbReference type="CDD" id="cd00082">
    <property type="entry name" value="HisKA"/>
    <property type="match status" value="1"/>
</dbReference>
<evidence type="ECO:0000256" key="6">
    <source>
        <dbReference type="ARBA" id="ARBA00023012"/>
    </source>
</evidence>
<dbReference type="GO" id="GO:0000155">
    <property type="term" value="F:phosphorelay sensor kinase activity"/>
    <property type="evidence" value="ECO:0007669"/>
    <property type="project" value="InterPro"/>
</dbReference>
<dbReference type="Gene3D" id="3.30.565.10">
    <property type="entry name" value="Histidine kinase-like ATPase, C-terminal domain"/>
    <property type="match status" value="1"/>
</dbReference>
<name>K9TM88_9CYAN</name>
<dbReference type="PATRIC" id="fig|56110.3.peg.4445"/>
<dbReference type="Proteomes" id="UP000010367">
    <property type="component" value="Chromosome"/>
</dbReference>
<evidence type="ECO:0000256" key="2">
    <source>
        <dbReference type="ARBA" id="ARBA00012438"/>
    </source>
</evidence>
<keyword evidence="4" id="KW-0808">Transferase</keyword>
<evidence type="ECO:0000313" key="10">
    <source>
        <dbReference type="Proteomes" id="UP000010367"/>
    </source>
</evidence>
<dbReference type="SUPFAM" id="SSF47384">
    <property type="entry name" value="Homodimeric domain of signal transducing histidine kinase"/>
    <property type="match status" value="1"/>
</dbReference>
<dbReference type="FunFam" id="3.30.565.10:FF:000006">
    <property type="entry name" value="Sensor histidine kinase WalK"/>
    <property type="match status" value="1"/>
</dbReference>
<dbReference type="eggNOG" id="COG2205">
    <property type="taxonomic scope" value="Bacteria"/>
</dbReference>
<dbReference type="EC" id="2.7.13.3" evidence="2"/>
<reference evidence="9 10" key="1">
    <citation type="submission" date="2012-06" db="EMBL/GenBank/DDBJ databases">
        <title>Finished chromosome of genome of Oscillatoria acuminata PCC 6304.</title>
        <authorList>
            <consortium name="US DOE Joint Genome Institute"/>
            <person name="Gugger M."/>
            <person name="Coursin T."/>
            <person name="Rippka R."/>
            <person name="Tandeau De Marsac N."/>
            <person name="Huntemann M."/>
            <person name="Wei C.-L."/>
            <person name="Han J."/>
            <person name="Detter J.C."/>
            <person name="Han C."/>
            <person name="Tapia R."/>
            <person name="Davenport K."/>
            <person name="Daligault H."/>
            <person name="Erkkila T."/>
            <person name="Gu W."/>
            <person name="Munk A.C.C."/>
            <person name="Teshima H."/>
            <person name="Xu Y."/>
            <person name="Chain P."/>
            <person name="Chen A."/>
            <person name="Krypides N."/>
            <person name="Mavromatis K."/>
            <person name="Markowitz V."/>
            <person name="Szeto E."/>
            <person name="Ivanova N."/>
            <person name="Mikhailova N."/>
            <person name="Ovchinnikova G."/>
            <person name="Pagani I."/>
            <person name="Pati A."/>
            <person name="Goodwin L."/>
            <person name="Peters L."/>
            <person name="Pitluck S."/>
            <person name="Woyke T."/>
            <person name="Kerfeld C."/>
        </authorList>
    </citation>
    <scope>NUCLEOTIDE SEQUENCE [LARGE SCALE GENOMIC DNA]</scope>
    <source>
        <strain evidence="9 10">PCC 6304</strain>
    </source>
</reference>
<dbReference type="Pfam" id="PF00512">
    <property type="entry name" value="HisKA"/>
    <property type="match status" value="1"/>
</dbReference>
<feature type="domain" description="Histidine kinase" evidence="8">
    <location>
        <begin position="343"/>
        <end position="560"/>
    </location>
</feature>
<dbReference type="CDD" id="cd00075">
    <property type="entry name" value="HATPase"/>
    <property type="match status" value="1"/>
</dbReference>
<dbReference type="SMART" id="SM00387">
    <property type="entry name" value="HATPase_c"/>
    <property type="match status" value="1"/>
</dbReference>
<dbReference type="InterPro" id="IPR005467">
    <property type="entry name" value="His_kinase_dom"/>
</dbReference>
<dbReference type="InterPro" id="IPR003661">
    <property type="entry name" value="HisK_dim/P_dom"/>
</dbReference>
<feature type="region of interest" description="Disordered" evidence="7">
    <location>
        <begin position="88"/>
        <end position="113"/>
    </location>
</feature>
<dbReference type="HOGENOM" id="CLU_544915_0_0_3"/>
<keyword evidence="10" id="KW-1185">Reference proteome</keyword>
<dbReference type="InterPro" id="IPR036890">
    <property type="entry name" value="HATPase_C_sf"/>
</dbReference>
<organism evidence="9 10">
    <name type="scientific">Oscillatoria acuminata PCC 6304</name>
    <dbReference type="NCBI Taxonomy" id="56110"/>
    <lineage>
        <taxon>Bacteria</taxon>
        <taxon>Bacillati</taxon>
        <taxon>Cyanobacteriota</taxon>
        <taxon>Cyanophyceae</taxon>
        <taxon>Oscillatoriophycideae</taxon>
        <taxon>Oscillatoriales</taxon>
        <taxon>Oscillatoriaceae</taxon>
        <taxon>Oscillatoria</taxon>
    </lineage>
</organism>
<dbReference type="PANTHER" id="PTHR43711:SF26">
    <property type="entry name" value="SENSOR HISTIDINE KINASE RCSC"/>
    <property type="match status" value="1"/>
</dbReference>
<evidence type="ECO:0000256" key="4">
    <source>
        <dbReference type="ARBA" id="ARBA00022679"/>
    </source>
</evidence>
<dbReference type="Pfam" id="PF02518">
    <property type="entry name" value="HATPase_c"/>
    <property type="match status" value="1"/>
</dbReference>
<dbReference type="OrthoDB" id="476434at2"/>
<evidence type="ECO:0000313" key="9">
    <source>
        <dbReference type="EMBL" id="AFY83256.1"/>
    </source>
</evidence>
<dbReference type="Gene3D" id="1.10.287.130">
    <property type="match status" value="1"/>
</dbReference>
<dbReference type="Pfam" id="PF10069">
    <property type="entry name" value="DICT"/>
    <property type="match status" value="1"/>
</dbReference>
<dbReference type="AlphaFoldDB" id="K9TM88"/>
<dbReference type="InterPro" id="IPR004358">
    <property type="entry name" value="Sig_transdc_His_kin-like_C"/>
</dbReference>
<dbReference type="InterPro" id="IPR036097">
    <property type="entry name" value="HisK_dim/P_sf"/>
</dbReference>
<evidence type="ECO:0000259" key="8">
    <source>
        <dbReference type="PROSITE" id="PS50109"/>
    </source>
</evidence>
<dbReference type="InterPro" id="IPR003594">
    <property type="entry name" value="HATPase_dom"/>
</dbReference>
<dbReference type="STRING" id="56110.Oscil6304_3695"/>
<dbReference type="KEGG" id="oac:Oscil6304_3695"/>
<dbReference type="InterPro" id="IPR019278">
    <property type="entry name" value="DICT_dom"/>
</dbReference>
<keyword evidence="6" id="KW-0902">Two-component regulatory system</keyword>
<dbReference type="InterPro" id="IPR050736">
    <property type="entry name" value="Sensor_HK_Regulatory"/>
</dbReference>
<gene>
    <name evidence="9" type="ORF">Oscil6304_3695</name>
</gene>
<dbReference type="EMBL" id="CP003607">
    <property type="protein sequence ID" value="AFY83256.1"/>
    <property type="molecule type" value="Genomic_DNA"/>
</dbReference>
<feature type="compositionally biased region" description="Basic and acidic residues" evidence="7">
    <location>
        <begin position="88"/>
        <end position="97"/>
    </location>
</feature>
<dbReference type="PROSITE" id="PS50109">
    <property type="entry name" value="HIS_KIN"/>
    <property type="match status" value="1"/>
</dbReference>
<proteinExistence type="predicted"/>
<evidence type="ECO:0000256" key="7">
    <source>
        <dbReference type="SAM" id="MobiDB-lite"/>
    </source>
</evidence>
<sequence length="566" mass="63199">MKMNLSTNQDVSLYDCALSAIAPPHPLQVSYPSFKGMVGGVFDLLIEQKIPATLWVKLPDWCNWQGDLNRYRNLLGSTNPVYILHPRQGEETAKTRDEEIEEEGGTGGTNPLYSRQRYSFFQQRSPAKQNSFDRHLHRHSPPYSAPLTCGIDENSLISDEGTIFMPTKTTLPLCSIQLMLNSKLNEEYFLIVLSPELSVAILASPAQSKGVESHSHRESHPNKTLVALYSLDQQTIQQVFDGLKVSVSKGRCQSCPISEENQYPIETSGRVCENLLANWDIAFGHMELSKPDPLLLGHLFSKQLQRLEQQGQELAGEGELAALQRQNQELLDALKFKDEFLNKIGQELRTPLTNMKTALSLLDSPKLKPAQRDRYSALLHQSCDRQNALIEGFLELVRLESEVDQAKMEGIRLGELVPGIVSTYQPIAQEKGVLLAYTLRSTLPPVVCTRDWIKKIVINLLQNAIKFTGSGGEVWVRSKQQGDYVQLEFRDTGTGIPPGEIPKIFEAFYRGRQAINDDIEGAGLGLTIVQQLLLHSGGSITVKSRVGRGSVFSILLPVYNESDGEW</sequence>
<dbReference type="SUPFAM" id="SSF55874">
    <property type="entry name" value="ATPase domain of HSP90 chaperone/DNA topoisomerase II/histidine kinase"/>
    <property type="match status" value="1"/>
</dbReference>